<proteinExistence type="inferred from homology"/>
<evidence type="ECO:0000313" key="6">
    <source>
        <dbReference type="EMBL" id="CEH16034.1"/>
    </source>
</evidence>
<protein>
    <submittedName>
        <fullName evidence="6">Mitochondrial/chloroplast ribosomal protein L5/L7</fullName>
    </submittedName>
</protein>
<keyword evidence="2 6" id="KW-0689">Ribosomal protein</keyword>
<evidence type="ECO:0000256" key="3">
    <source>
        <dbReference type="ARBA" id="ARBA00023274"/>
    </source>
</evidence>
<dbReference type="STRING" id="401625.A0A0N7LAA4"/>
<dbReference type="EMBL" id="CCYA01000278">
    <property type="protein sequence ID" value="CEH16034.1"/>
    <property type="molecule type" value="Genomic_DNA"/>
</dbReference>
<feature type="region of interest" description="Disordered" evidence="4">
    <location>
        <begin position="136"/>
        <end position="182"/>
    </location>
</feature>
<sequence>MASVTRSSLTHGFARSARQAFGSSSKRWLASAPATEAVATSGVSGAASATKSTSSESSLRAALPSASATAPSAAPSSSSSTTRLAHTPVEIGPTQLNRLSEHYNRTLSPLLLYMTYDPQNLNPSSDEALRAKDLEHGGVTSTASRGWDPASPYTLHRPQRSPRGNRRLAPAQKPPSAYDASQDLPRIERLHFSVFVKDSVSNKQLLVPVIAQLRAITGARVLGSLADKGINLEHSGGKGYIRVVKSSSRAASFRVRPGMPVGVTAVLPAPVALEVIDQLSTFVLPRVRTFSGYALPPASAPARSPAAQSGVVSLGLTPEAMRLWPGTEVNWDAYSGKGLGAQIDIVTNLRGPHATEKARLLLSGLGIPFLRRGDIRT</sequence>
<dbReference type="InterPro" id="IPR002132">
    <property type="entry name" value="Ribosomal_uL5"/>
</dbReference>
<evidence type="ECO:0000256" key="2">
    <source>
        <dbReference type="ARBA" id="ARBA00022980"/>
    </source>
</evidence>
<evidence type="ECO:0000256" key="1">
    <source>
        <dbReference type="ARBA" id="ARBA00008553"/>
    </source>
</evidence>
<dbReference type="OrthoDB" id="539541at2759"/>
<dbReference type="Proteomes" id="UP000054845">
    <property type="component" value="Unassembled WGS sequence"/>
</dbReference>
<feature type="compositionally biased region" description="Low complexity" evidence="4">
    <location>
        <begin position="39"/>
        <end position="85"/>
    </location>
</feature>
<dbReference type="GO" id="GO:0005840">
    <property type="term" value="C:ribosome"/>
    <property type="evidence" value="ECO:0007669"/>
    <property type="project" value="UniProtKB-KW"/>
</dbReference>
<comment type="similarity">
    <text evidence="1">Belongs to the universal ribosomal protein uL5 family.</text>
</comment>
<dbReference type="GO" id="GO:0003735">
    <property type="term" value="F:structural constituent of ribosome"/>
    <property type="evidence" value="ECO:0007669"/>
    <property type="project" value="InterPro"/>
</dbReference>
<accession>A0A0N7LAA4</accession>
<dbReference type="InterPro" id="IPR031309">
    <property type="entry name" value="Ribosomal_uL5_C"/>
</dbReference>
<dbReference type="InterPro" id="IPR022803">
    <property type="entry name" value="Ribosomal_uL5_dom_sf"/>
</dbReference>
<evidence type="ECO:0000313" key="7">
    <source>
        <dbReference type="Proteomes" id="UP000054845"/>
    </source>
</evidence>
<evidence type="ECO:0000256" key="4">
    <source>
        <dbReference type="SAM" id="MobiDB-lite"/>
    </source>
</evidence>
<dbReference type="AlphaFoldDB" id="A0A0N7LAA4"/>
<dbReference type="PANTHER" id="PTHR11994">
    <property type="entry name" value="60S RIBOSOMAL PROTEIN L11-RELATED"/>
    <property type="match status" value="1"/>
</dbReference>
<feature type="region of interest" description="Disordered" evidence="4">
    <location>
        <begin position="39"/>
        <end position="97"/>
    </location>
</feature>
<name>A0A0N7LAA4_9BASI</name>
<dbReference type="Pfam" id="PF00673">
    <property type="entry name" value="Ribosomal_L5_C"/>
    <property type="match status" value="1"/>
</dbReference>
<dbReference type="SUPFAM" id="SSF55282">
    <property type="entry name" value="RL5-like"/>
    <property type="match status" value="1"/>
</dbReference>
<keyword evidence="7" id="KW-1185">Reference proteome</keyword>
<organism evidence="6 7">
    <name type="scientific">Ceraceosorus bombacis</name>
    <dbReference type="NCBI Taxonomy" id="401625"/>
    <lineage>
        <taxon>Eukaryota</taxon>
        <taxon>Fungi</taxon>
        <taxon>Dikarya</taxon>
        <taxon>Basidiomycota</taxon>
        <taxon>Ustilaginomycotina</taxon>
        <taxon>Exobasidiomycetes</taxon>
        <taxon>Ceraceosorales</taxon>
        <taxon>Ceraceosoraceae</taxon>
        <taxon>Ceraceosorus</taxon>
    </lineage>
</organism>
<evidence type="ECO:0000259" key="5">
    <source>
        <dbReference type="Pfam" id="PF00673"/>
    </source>
</evidence>
<feature type="compositionally biased region" description="Basic residues" evidence="4">
    <location>
        <begin position="157"/>
        <end position="166"/>
    </location>
</feature>
<dbReference type="GO" id="GO:1990904">
    <property type="term" value="C:ribonucleoprotein complex"/>
    <property type="evidence" value="ECO:0007669"/>
    <property type="project" value="UniProtKB-KW"/>
</dbReference>
<dbReference type="GO" id="GO:0006412">
    <property type="term" value="P:translation"/>
    <property type="evidence" value="ECO:0007669"/>
    <property type="project" value="InterPro"/>
</dbReference>
<feature type="domain" description="Large ribosomal subunit protein uL5 C-terminal" evidence="5">
    <location>
        <begin position="260"/>
        <end position="369"/>
    </location>
</feature>
<dbReference type="Gene3D" id="3.30.1440.10">
    <property type="match status" value="1"/>
</dbReference>
<reference evidence="7" key="1">
    <citation type="submission" date="2014-09" db="EMBL/GenBank/DDBJ databases">
        <authorList>
            <person name="Sharma Rahul"/>
            <person name="Thines Marco"/>
        </authorList>
    </citation>
    <scope>NUCLEOTIDE SEQUENCE [LARGE SCALE GENOMIC DNA]</scope>
</reference>
<keyword evidence="3" id="KW-0687">Ribonucleoprotein</keyword>